<evidence type="ECO:0000259" key="6">
    <source>
        <dbReference type="PROSITE" id="PS50026"/>
    </source>
</evidence>
<dbReference type="InterPro" id="IPR000742">
    <property type="entry name" value="EGF"/>
</dbReference>
<organism evidence="7 8">
    <name type="scientific">Melipona quadrifasciata</name>
    <dbReference type="NCBI Taxonomy" id="166423"/>
    <lineage>
        <taxon>Eukaryota</taxon>
        <taxon>Metazoa</taxon>
        <taxon>Ecdysozoa</taxon>
        <taxon>Arthropoda</taxon>
        <taxon>Hexapoda</taxon>
        <taxon>Insecta</taxon>
        <taxon>Pterygota</taxon>
        <taxon>Neoptera</taxon>
        <taxon>Endopterygota</taxon>
        <taxon>Hymenoptera</taxon>
        <taxon>Apocrita</taxon>
        <taxon>Aculeata</taxon>
        <taxon>Apoidea</taxon>
        <taxon>Anthophila</taxon>
        <taxon>Apidae</taxon>
        <taxon>Melipona</taxon>
    </lineage>
</organism>
<evidence type="ECO:0000256" key="4">
    <source>
        <dbReference type="SAM" id="Phobius"/>
    </source>
</evidence>
<dbReference type="EMBL" id="KQ435710">
    <property type="protein sequence ID" value="KOX79910.1"/>
    <property type="molecule type" value="Genomic_DNA"/>
</dbReference>
<comment type="caution">
    <text evidence="2">Lacks conserved residue(s) required for the propagation of feature annotation.</text>
</comment>
<feature type="region of interest" description="Disordered" evidence="3">
    <location>
        <begin position="309"/>
        <end position="332"/>
    </location>
</feature>
<protein>
    <submittedName>
        <fullName evidence="7">Platelet endothelial aggregation receptor 1</fullName>
    </submittedName>
</protein>
<keyword evidence="1 2" id="KW-0245">EGF-like domain</keyword>
<dbReference type="GO" id="GO:0005044">
    <property type="term" value="F:scavenger receptor activity"/>
    <property type="evidence" value="ECO:0007669"/>
    <property type="project" value="InterPro"/>
</dbReference>
<dbReference type="PROSITE" id="PS00022">
    <property type="entry name" value="EGF_1"/>
    <property type="match status" value="2"/>
</dbReference>
<feature type="domain" description="EGF-like" evidence="6">
    <location>
        <begin position="35"/>
        <end position="70"/>
    </location>
</feature>
<evidence type="ECO:0000256" key="2">
    <source>
        <dbReference type="PROSITE-ProRule" id="PRU00076"/>
    </source>
</evidence>
<accession>A0A0M9A9E5</accession>
<evidence type="ECO:0000313" key="8">
    <source>
        <dbReference type="Proteomes" id="UP000053105"/>
    </source>
</evidence>
<dbReference type="InterPro" id="IPR042635">
    <property type="entry name" value="MEGF10/SREC1/2-like"/>
</dbReference>
<feature type="transmembrane region" description="Helical" evidence="4">
    <location>
        <begin position="128"/>
        <end position="153"/>
    </location>
</feature>
<keyword evidence="7" id="KW-0675">Receptor</keyword>
<dbReference type="GO" id="GO:0048731">
    <property type="term" value="P:system development"/>
    <property type="evidence" value="ECO:0007669"/>
    <property type="project" value="UniProtKB-ARBA"/>
</dbReference>
<evidence type="ECO:0000256" key="1">
    <source>
        <dbReference type="ARBA" id="ARBA00022536"/>
    </source>
</evidence>
<dbReference type="Pfam" id="PF00053">
    <property type="entry name" value="EGF_laminin"/>
    <property type="match status" value="1"/>
</dbReference>
<keyword evidence="8" id="KW-1185">Reference proteome</keyword>
<feature type="disulfide bond" evidence="2">
    <location>
        <begin position="60"/>
        <end position="69"/>
    </location>
</feature>
<dbReference type="Proteomes" id="UP000053105">
    <property type="component" value="Unassembled WGS sequence"/>
</dbReference>
<keyword evidence="2" id="KW-1015">Disulfide bond</keyword>
<keyword evidence="4" id="KW-1133">Transmembrane helix</keyword>
<dbReference type="Gene3D" id="2.170.300.10">
    <property type="entry name" value="Tie2 ligand-binding domain superfamily"/>
    <property type="match status" value="1"/>
</dbReference>
<dbReference type="AlphaFoldDB" id="A0A0M9A9E5"/>
<dbReference type="SMART" id="SM00181">
    <property type="entry name" value="EGF"/>
    <property type="match status" value="2"/>
</dbReference>
<dbReference type="OrthoDB" id="18487at2759"/>
<keyword evidence="4" id="KW-0472">Membrane</keyword>
<evidence type="ECO:0000256" key="5">
    <source>
        <dbReference type="SAM" id="SignalP"/>
    </source>
</evidence>
<dbReference type="STRING" id="166423.A0A0M9A9E5"/>
<dbReference type="CDD" id="cd00055">
    <property type="entry name" value="EGF_Lam"/>
    <property type="match status" value="1"/>
</dbReference>
<name>A0A0M9A9E5_9HYME</name>
<feature type="compositionally biased region" description="Polar residues" evidence="3">
    <location>
        <begin position="312"/>
        <end position="321"/>
    </location>
</feature>
<reference evidence="7 8" key="1">
    <citation type="submission" date="2015-07" db="EMBL/GenBank/DDBJ databases">
        <title>The genome of Melipona quadrifasciata.</title>
        <authorList>
            <person name="Pan H."/>
            <person name="Kapheim K."/>
        </authorList>
    </citation>
    <scope>NUCLEOTIDE SEQUENCE [LARGE SCALE GENOMIC DNA]</scope>
    <source>
        <strain evidence="7">0111107301</strain>
        <tissue evidence="7">Whole body</tissue>
    </source>
</reference>
<dbReference type="PANTHER" id="PTHR24043">
    <property type="entry name" value="SCAVENGER RECEPTOR CLASS F"/>
    <property type="match status" value="1"/>
</dbReference>
<dbReference type="PROSITE" id="PS50026">
    <property type="entry name" value="EGF_3"/>
    <property type="match status" value="1"/>
</dbReference>
<dbReference type="InterPro" id="IPR002049">
    <property type="entry name" value="LE_dom"/>
</dbReference>
<evidence type="ECO:0000313" key="7">
    <source>
        <dbReference type="EMBL" id="KOX79910.1"/>
    </source>
</evidence>
<keyword evidence="4" id="KW-0812">Transmembrane</keyword>
<keyword evidence="5" id="KW-0732">Signal</keyword>
<dbReference type="GO" id="GO:0048513">
    <property type="term" value="P:animal organ development"/>
    <property type="evidence" value="ECO:0007669"/>
    <property type="project" value="UniProtKB-ARBA"/>
</dbReference>
<dbReference type="PANTHER" id="PTHR24043:SF8">
    <property type="entry name" value="EGF-LIKE DOMAIN-CONTAINING PROTEIN"/>
    <property type="match status" value="1"/>
</dbReference>
<gene>
    <name evidence="7" type="ORF">WN51_11521</name>
</gene>
<feature type="chain" id="PRO_5005831182" evidence="5">
    <location>
        <begin position="24"/>
        <end position="332"/>
    </location>
</feature>
<dbReference type="CDD" id="cd00053">
    <property type="entry name" value="EGF"/>
    <property type="match status" value="1"/>
</dbReference>
<sequence length="332" mass="37304">MKSFLSHLYIILGVCQCRPGWQGEFCQTPCMEGTYGMNCSQHCTCQNGGKCRSNDGHCRCAPGWTGTKCTEICPEGYYGDHCMEPCDCKNDFYICHPVDGCICRHGYTGPNCDEELFSRNIQEKDETGYGSVVAGFLFAAIVVIAITFGGWVYHRRRVADLKNEIAQVQYIAEPASPPEQTQFDNPVYAYQGSSKFDDGTTTLLNNFQFRNNLGTSKKINNEKAKLGMNGCTDDEDDCKGSYNRYDLKNRDADMGNPNLNVYHSIDEMDGKKIEHVYDEIKQNNDESEYDQLDHPRPVSSYKQYNRMANGFCSKSSDNAGPSSLKDPELGEM</sequence>
<feature type="signal peptide" evidence="5">
    <location>
        <begin position="1"/>
        <end position="23"/>
    </location>
</feature>
<proteinExistence type="predicted"/>
<dbReference type="PROSITE" id="PS01186">
    <property type="entry name" value="EGF_2"/>
    <property type="match status" value="1"/>
</dbReference>
<evidence type="ECO:0000256" key="3">
    <source>
        <dbReference type="SAM" id="MobiDB-lite"/>
    </source>
</evidence>